<organism evidence="11 12">
    <name type="scientific">Candidatus Korobacter versatilis</name>
    <dbReference type="NCBI Taxonomy" id="658062"/>
    <lineage>
        <taxon>Bacteria</taxon>
        <taxon>Pseudomonadati</taxon>
        <taxon>Acidobacteriota</taxon>
        <taxon>Terriglobia</taxon>
        <taxon>Terriglobales</taxon>
        <taxon>Candidatus Korobacteraceae</taxon>
        <taxon>Candidatus Korobacter</taxon>
    </lineage>
</organism>
<dbReference type="PANTHER" id="PTHR11550">
    <property type="entry name" value="CTP SYNTHASE"/>
    <property type="match status" value="1"/>
</dbReference>
<comment type="catalytic activity">
    <reaction evidence="9">
        <text>UTP + L-glutamine + ATP + H2O = CTP + L-glutamate + ADP + phosphate + 2 H(+)</text>
        <dbReference type="Rhea" id="RHEA:26426"/>
        <dbReference type="ChEBI" id="CHEBI:15377"/>
        <dbReference type="ChEBI" id="CHEBI:15378"/>
        <dbReference type="ChEBI" id="CHEBI:29985"/>
        <dbReference type="ChEBI" id="CHEBI:30616"/>
        <dbReference type="ChEBI" id="CHEBI:37563"/>
        <dbReference type="ChEBI" id="CHEBI:43474"/>
        <dbReference type="ChEBI" id="CHEBI:46398"/>
        <dbReference type="ChEBI" id="CHEBI:58359"/>
        <dbReference type="ChEBI" id="CHEBI:456216"/>
        <dbReference type="EC" id="6.3.4.2"/>
    </reaction>
</comment>
<dbReference type="GO" id="GO:0005524">
    <property type="term" value="F:ATP binding"/>
    <property type="evidence" value="ECO:0007669"/>
    <property type="project" value="UniProtKB-KW"/>
</dbReference>
<comment type="caution">
    <text evidence="11">The sequence shown here is derived from an EMBL/GenBank/DDBJ whole genome shotgun (WGS) entry which is preliminary data.</text>
</comment>
<dbReference type="InterPro" id="IPR017926">
    <property type="entry name" value="GATASE"/>
</dbReference>
<evidence type="ECO:0000256" key="8">
    <source>
        <dbReference type="ARBA" id="ARBA00022975"/>
    </source>
</evidence>
<dbReference type="GO" id="GO:0042802">
    <property type="term" value="F:identical protein binding"/>
    <property type="evidence" value="ECO:0007669"/>
    <property type="project" value="TreeGrafter"/>
</dbReference>
<name>A0A932EP79_9BACT</name>
<keyword evidence="6" id="KW-0067">ATP-binding</keyword>
<comment type="pathway">
    <text evidence="1">Pyrimidine metabolism; CTP biosynthesis via de novo pathway; CTP from UDP: step 2/2.</text>
</comment>
<dbReference type="InterPro" id="IPR029062">
    <property type="entry name" value="Class_I_gatase-like"/>
</dbReference>
<gene>
    <name evidence="11" type="ORF">HYX28_05000</name>
</gene>
<evidence type="ECO:0000256" key="6">
    <source>
        <dbReference type="ARBA" id="ARBA00022840"/>
    </source>
</evidence>
<sequence>MRIGIVGDYNPATESHPATTSALFLAARANGLTADIEWISTPRVTEGALLRCDGLFAAPGSPYRSAGGMLAALQFARERMRPMLATCGGFQYTLIEAVRNVLGIANADTAENNTPGAVNVITPVVCAVEQRGEQDPKLVGQAKLTVVPDTQLAAAMGPGEHFEGFFCNYEPAAEWLPRFTEAGLRANAHGPQGELRGVEITGHPFFIATLFQPQLTSKRSGRPHPLLVAYVNAVNEFGTNEKKAARKAARKTAS</sequence>
<evidence type="ECO:0000313" key="12">
    <source>
        <dbReference type="Proteomes" id="UP000779809"/>
    </source>
</evidence>
<keyword evidence="8" id="KW-0665">Pyrimidine biosynthesis</keyword>
<evidence type="ECO:0000256" key="3">
    <source>
        <dbReference type="ARBA" id="ARBA00012291"/>
    </source>
</evidence>
<feature type="domain" description="Glutamine amidotransferase" evidence="10">
    <location>
        <begin position="20"/>
        <end position="102"/>
    </location>
</feature>
<reference evidence="11" key="1">
    <citation type="submission" date="2020-07" db="EMBL/GenBank/DDBJ databases">
        <title>Huge and variable diversity of episymbiotic CPR bacteria and DPANN archaea in groundwater ecosystems.</title>
        <authorList>
            <person name="He C.Y."/>
            <person name="Keren R."/>
            <person name="Whittaker M."/>
            <person name="Farag I.F."/>
            <person name="Doudna J."/>
            <person name="Cate J.H.D."/>
            <person name="Banfield J.F."/>
        </authorList>
    </citation>
    <scope>NUCLEOTIDE SEQUENCE</scope>
    <source>
        <strain evidence="11">NC_groundwater_580_Pr5_B-0.1um_64_19</strain>
    </source>
</reference>
<evidence type="ECO:0000256" key="9">
    <source>
        <dbReference type="ARBA" id="ARBA00047781"/>
    </source>
</evidence>
<keyword evidence="5" id="KW-0547">Nucleotide-binding</keyword>
<dbReference type="AlphaFoldDB" id="A0A932EP79"/>
<dbReference type="InterPro" id="IPR004468">
    <property type="entry name" value="CTP_synthase"/>
</dbReference>
<evidence type="ECO:0000313" key="11">
    <source>
        <dbReference type="EMBL" id="MBI2678117.1"/>
    </source>
</evidence>
<dbReference type="GO" id="GO:0006241">
    <property type="term" value="P:CTP biosynthetic process"/>
    <property type="evidence" value="ECO:0007669"/>
    <property type="project" value="TreeGrafter"/>
</dbReference>
<keyword evidence="7" id="KW-0315">Glutamine amidotransferase</keyword>
<evidence type="ECO:0000256" key="7">
    <source>
        <dbReference type="ARBA" id="ARBA00022962"/>
    </source>
</evidence>
<evidence type="ECO:0000256" key="5">
    <source>
        <dbReference type="ARBA" id="ARBA00022741"/>
    </source>
</evidence>
<dbReference type="GO" id="GO:0005829">
    <property type="term" value="C:cytosol"/>
    <property type="evidence" value="ECO:0007669"/>
    <property type="project" value="TreeGrafter"/>
</dbReference>
<evidence type="ECO:0000256" key="4">
    <source>
        <dbReference type="ARBA" id="ARBA00022598"/>
    </source>
</evidence>
<proteinExistence type="inferred from homology"/>
<comment type="similarity">
    <text evidence="2">Belongs to the CTP synthase family.</text>
</comment>
<dbReference type="PANTHER" id="PTHR11550:SF0">
    <property type="entry name" value="CTP SYNTHASE-RELATED"/>
    <property type="match status" value="1"/>
</dbReference>
<dbReference type="Gene3D" id="3.40.50.880">
    <property type="match status" value="1"/>
</dbReference>
<dbReference type="SUPFAM" id="SSF52317">
    <property type="entry name" value="Class I glutamine amidotransferase-like"/>
    <property type="match status" value="1"/>
</dbReference>
<protein>
    <recommendedName>
        <fullName evidence="3">CTP synthase (glutamine hydrolyzing)</fullName>
        <ecNumber evidence="3">6.3.4.2</ecNumber>
    </recommendedName>
</protein>
<dbReference type="Pfam" id="PF00117">
    <property type="entry name" value="GATase"/>
    <property type="match status" value="1"/>
</dbReference>
<dbReference type="GO" id="GO:0003883">
    <property type="term" value="F:CTP synthase activity"/>
    <property type="evidence" value="ECO:0007669"/>
    <property type="project" value="UniProtKB-EC"/>
</dbReference>
<evidence type="ECO:0000259" key="10">
    <source>
        <dbReference type="Pfam" id="PF00117"/>
    </source>
</evidence>
<evidence type="ECO:0000256" key="2">
    <source>
        <dbReference type="ARBA" id="ARBA00007533"/>
    </source>
</evidence>
<evidence type="ECO:0000256" key="1">
    <source>
        <dbReference type="ARBA" id="ARBA00005171"/>
    </source>
</evidence>
<dbReference type="EC" id="6.3.4.2" evidence="3"/>
<accession>A0A932EP79</accession>
<dbReference type="Proteomes" id="UP000779809">
    <property type="component" value="Unassembled WGS sequence"/>
</dbReference>
<keyword evidence="4" id="KW-0436">Ligase</keyword>
<dbReference type="EMBL" id="JACPNR010000006">
    <property type="protein sequence ID" value="MBI2678117.1"/>
    <property type="molecule type" value="Genomic_DNA"/>
</dbReference>
<dbReference type="GO" id="GO:0019856">
    <property type="term" value="P:pyrimidine nucleobase biosynthetic process"/>
    <property type="evidence" value="ECO:0007669"/>
    <property type="project" value="TreeGrafter"/>
</dbReference>